<dbReference type="Proteomes" id="UP001157418">
    <property type="component" value="Unassembled WGS sequence"/>
</dbReference>
<protein>
    <submittedName>
        <fullName evidence="1">Uncharacterized protein</fullName>
    </submittedName>
</protein>
<proteinExistence type="predicted"/>
<evidence type="ECO:0000313" key="1">
    <source>
        <dbReference type="EMBL" id="CAH1437173.1"/>
    </source>
</evidence>
<name>A0AAU9NHI7_9ASTR</name>
<comment type="caution">
    <text evidence="1">The sequence shown here is derived from an EMBL/GenBank/DDBJ whole genome shotgun (WGS) entry which is preliminary data.</text>
</comment>
<dbReference type="AlphaFoldDB" id="A0AAU9NHI7"/>
<evidence type="ECO:0000313" key="2">
    <source>
        <dbReference type="Proteomes" id="UP001157418"/>
    </source>
</evidence>
<gene>
    <name evidence="1" type="ORF">LVIROSA_LOCUS23513</name>
</gene>
<reference evidence="1 2" key="1">
    <citation type="submission" date="2022-01" db="EMBL/GenBank/DDBJ databases">
        <authorList>
            <person name="Xiong W."/>
            <person name="Schranz E."/>
        </authorList>
    </citation>
    <scope>NUCLEOTIDE SEQUENCE [LARGE SCALE GENOMIC DNA]</scope>
</reference>
<accession>A0AAU9NHI7</accession>
<organism evidence="1 2">
    <name type="scientific">Lactuca virosa</name>
    <dbReference type="NCBI Taxonomy" id="75947"/>
    <lineage>
        <taxon>Eukaryota</taxon>
        <taxon>Viridiplantae</taxon>
        <taxon>Streptophyta</taxon>
        <taxon>Embryophyta</taxon>
        <taxon>Tracheophyta</taxon>
        <taxon>Spermatophyta</taxon>
        <taxon>Magnoliopsida</taxon>
        <taxon>eudicotyledons</taxon>
        <taxon>Gunneridae</taxon>
        <taxon>Pentapetalae</taxon>
        <taxon>asterids</taxon>
        <taxon>campanulids</taxon>
        <taxon>Asterales</taxon>
        <taxon>Asteraceae</taxon>
        <taxon>Cichorioideae</taxon>
        <taxon>Cichorieae</taxon>
        <taxon>Lactucinae</taxon>
        <taxon>Lactuca</taxon>
    </lineage>
</organism>
<keyword evidence="2" id="KW-1185">Reference proteome</keyword>
<sequence length="84" mass="9859">MIMIYEYNILKYAAIYGRKVGLVGQDKDFGFPITHQLSLPPISSSSLYFLSLQVNSVTEREDDSQWRLLMVHWWLPLVVKLVWI</sequence>
<dbReference type="EMBL" id="CAKMRJ010004445">
    <property type="protein sequence ID" value="CAH1437173.1"/>
    <property type="molecule type" value="Genomic_DNA"/>
</dbReference>